<name>A0AAP1XKD9_9GAMM</name>
<sequence length="76" mass="8389">MKTSDSVKILLGQRVKALRLQAGLSQEAFAEKCGLDRTYISGIERGVRNPTLEVLYILATGLHTDLTTLFVFHDPA</sequence>
<dbReference type="RefSeq" id="WP_023637621.1">
    <property type="nucleotide sequence ID" value="NZ_CP017454.1"/>
</dbReference>
<dbReference type="Gene3D" id="1.10.260.40">
    <property type="entry name" value="lambda repressor-like DNA-binding domains"/>
    <property type="match status" value="1"/>
</dbReference>
<dbReference type="PANTHER" id="PTHR46797:SF23">
    <property type="entry name" value="HTH-TYPE TRANSCRIPTIONAL REGULATOR SUTR"/>
    <property type="match status" value="1"/>
</dbReference>
<dbReference type="GO" id="GO:0003700">
    <property type="term" value="F:DNA-binding transcription factor activity"/>
    <property type="evidence" value="ECO:0007669"/>
    <property type="project" value="TreeGrafter"/>
</dbReference>
<keyword evidence="1" id="KW-0805">Transcription regulation</keyword>
<gene>
    <name evidence="5" type="ORF">RXA29_19405</name>
</gene>
<reference evidence="5" key="1">
    <citation type="submission" date="2023-10" db="EMBL/GenBank/DDBJ databases">
        <title>Clonality and diversity in the soft rot Dickeya solani phytopathogen.</title>
        <authorList>
            <person name="Pedron J."/>
            <person name="Van Gijsegem F."/>
            <person name="Portier P."/>
            <person name="Taghouti G."/>
        </authorList>
    </citation>
    <scope>NUCLEOTIDE SEQUENCE</scope>
    <source>
        <strain evidence="5">CFBP5647</strain>
    </source>
</reference>
<dbReference type="InterPro" id="IPR001387">
    <property type="entry name" value="Cro/C1-type_HTH"/>
</dbReference>
<dbReference type="CDD" id="cd00093">
    <property type="entry name" value="HTH_XRE"/>
    <property type="match status" value="1"/>
</dbReference>
<dbReference type="InterPro" id="IPR010982">
    <property type="entry name" value="Lambda_DNA-bd_dom_sf"/>
</dbReference>
<evidence type="ECO:0000256" key="3">
    <source>
        <dbReference type="ARBA" id="ARBA00023163"/>
    </source>
</evidence>
<dbReference type="SMART" id="SM00530">
    <property type="entry name" value="HTH_XRE"/>
    <property type="match status" value="1"/>
</dbReference>
<dbReference type="PANTHER" id="PTHR46797">
    <property type="entry name" value="HTH-TYPE TRANSCRIPTIONAL REGULATOR"/>
    <property type="match status" value="1"/>
</dbReference>
<dbReference type="GO" id="GO:0005829">
    <property type="term" value="C:cytosol"/>
    <property type="evidence" value="ECO:0007669"/>
    <property type="project" value="TreeGrafter"/>
</dbReference>
<dbReference type="AlphaFoldDB" id="A0AAP1XKD9"/>
<evidence type="ECO:0000256" key="1">
    <source>
        <dbReference type="ARBA" id="ARBA00023015"/>
    </source>
</evidence>
<dbReference type="GO" id="GO:0003677">
    <property type="term" value="F:DNA binding"/>
    <property type="evidence" value="ECO:0007669"/>
    <property type="project" value="UniProtKB-KW"/>
</dbReference>
<keyword evidence="3" id="KW-0804">Transcription</keyword>
<dbReference type="PROSITE" id="PS50943">
    <property type="entry name" value="HTH_CROC1"/>
    <property type="match status" value="1"/>
</dbReference>
<evidence type="ECO:0000313" key="5">
    <source>
        <dbReference type="EMBL" id="WOA52029.1"/>
    </source>
</evidence>
<keyword evidence="2" id="KW-0238">DNA-binding</keyword>
<proteinExistence type="predicted"/>
<dbReference type="Proteomes" id="UP001304423">
    <property type="component" value="Chromosome"/>
</dbReference>
<dbReference type="Pfam" id="PF01381">
    <property type="entry name" value="HTH_3"/>
    <property type="match status" value="1"/>
</dbReference>
<feature type="domain" description="HTH cro/C1-type" evidence="4">
    <location>
        <begin position="15"/>
        <end position="69"/>
    </location>
</feature>
<dbReference type="SUPFAM" id="SSF47413">
    <property type="entry name" value="lambda repressor-like DNA-binding domains"/>
    <property type="match status" value="1"/>
</dbReference>
<dbReference type="GeneID" id="43519515"/>
<protein>
    <submittedName>
        <fullName evidence="5">Helix-turn-helix transcriptional regulator</fullName>
    </submittedName>
</protein>
<organism evidence="5 6">
    <name type="scientific">Dickeya solani</name>
    <dbReference type="NCBI Taxonomy" id="1089444"/>
    <lineage>
        <taxon>Bacteria</taxon>
        <taxon>Pseudomonadati</taxon>
        <taxon>Pseudomonadota</taxon>
        <taxon>Gammaproteobacteria</taxon>
        <taxon>Enterobacterales</taxon>
        <taxon>Pectobacteriaceae</taxon>
        <taxon>Dickeya</taxon>
    </lineage>
</organism>
<accession>A0AAP1XKD9</accession>
<evidence type="ECO:0000313" key="6">
    <source>
        <dbReference type="Proteomes" id="UP001304423"/>
    </source>
</evidence>
<evidence type="ECO:0000259" key="4">
    <source>
        <dbReference type="PROSITE" id="PS50943"/>
    </source>
</evidence>
<dbReference type="EMBL" id="CP136339">
    <property type="protein sequence ID" value="WOA52029.1"/>
    <property type="molecule type" value="Genomic_DNA"/>
</dbReference>
<dbReference type="InterPro" id="IPR050807">
    <property type="entry name" value="TransReg_Diox_bact_type"/>
</dbReference>
<evidence type="ECO:0000256" key="2">
    <source>
        <dbReference type="ARBA" id="ARBA00023125"/>
    </source>
</evidence>